<evidence type="ECO:0000313" key="3">
    <source>
        <dbReference type="Proteomes" id="UP000066203"/>
    </source>
</evidence>
<keyword evidence="1" id="KW-0812">Transmembrane</keyword>
<feature type="transmembrane region" description="Helical" evidence="1">
    <location>
        <begin position="6"/>
        <end position="22"/>
    </location>
</feature>
<dbReference type="AlphaFoldDB" id="A0A0K2RYF5"/>
<keyword evidence="1" id="KW-1133">Transmembrane helix</keyword>
<evidence type="ECO:0000313" key="2">
    <source>
        <dbReference type="EMBL" id="BAS19896.1"/>
    </source>
</evidence>
<dbReference type="PATRIC" id="fig|43675.28.peg.659"/>
<evidence type="ECO:0000256" key="1">
    <source>
        <dbReference type="SAM" id="Phobius"/>
    </source>
</evidence>
<dbReference type="EMBL" id="AP014938">
    <property type="protein sequence ID" value="BAS19896.1"/>
    <property type="molecule type" value="Genomic_DNA"/>
</dbReference>
<reference evidence="3" key="1">
    <citation type="submission" date="2015-08" db="EMBL/GenBank/DDBJ databases">
        <title>Complete genome sequence of Rothia mucilaginosa strain NUM-Rm6536.</title>
        <authorList>
            <person name="Nambu T."/>
        </authorList>
    </citation>
    <scope>NUCLEOTIDE SEQUENCE [LARGE SCALE GENOMIC DNA]</scope>
    <source>
        <strain evidence="3">NUM-Rm6536</strain>
    </source>
</reference>
<keyword evidence="1" id="KW-0472">Membrane</keyword>
<feature type="transmembrane region" description="Helical" evidence="1">
    <location>
        <begin position="66"/>
        <end position="84"/>
    </location>
</feature>
<proteinExistence type="predicted"/>
<dbReference type="Proteomes" id="UP000066203">
    <property type="component" value="Chromosome"/>
</dbReference>
<name>A0A0K2RYF5_9MICC</name>
<feature type="transmembrane region" description="Helical" evidence="1">
    <location>
        <begin position="96"/>
        <end position="114"/>
    </location>
</feature>
<organism evidence="2">
    <name type="scientific">Rothia mucilaginosa</name>
    <dbReference type="NCBI Taxonomy" id="43675"/>
    <lineage>
        <taxon>Bacteria</taxon>
        <taxon>Bacillati</taxon>
        <taxon>Actinomycetota</taxon>
        <taxon>Actinomycetes</taxon>
        <taxon>Micrococcales</taxon>
        <taxon>Micrococcaceae</taxon>
        <taxon>Rothia</taxon>
    </lineage>
</organism>
<dbReference type="RefSeq" id="WP_060824036.1">
    <property type="nucleotide sequence ID" value="NZ_AP014938.1"/>
</dbReference>
<protein>
    <submittedName>
        <fullName evidence="2">Uncharacterized protein</fullName>
    </submittedName>
</protein>
<accession>A0A0K2RYF5</accession>
<gene>
    <name evidence="2" type="ORF">RM6536_0649</name>
</gene>
<sequence length="115" mass="12888">MFFGISLIPLAVLIIVGQLKKAPPRLLNNPSYQKEREQVRKHLRILDVLGVGFALALMIIQWGNPALSLAFQAFVIWGVPSQLYRLWQKFNVSRGMLFACAVALIVIEFGLALLP</sequence>